<comment type="caution">
    <text evidence="1">The sequence shown here is derived from an EMBL/GenBank/DDBJ whole genome shotgun (WGS) entry which is preliminary data.</text>
</comment>
<protein>
    <submittedName>
        <fullName evidence="1">Uncharacterized protein</fullName>
    </submittedName>
</protein>
<dbReference type="RefSeq" id="WP_236458456.1">
    <property type="nucleotide sequence ID" value="NZ_CBCSGE010000023.1"/>
</dbReference>
<proteinExistence type="predicted"/>
<evidence type="ECO:0000313" key="1">
    <source>
        <dbReference type="EMBL" id="MFB9096848.1"/>
    </source>
</evidence>
<dbReference type="EMBL" id="JBHMEY010000022">
    <property type="protein sequence ID" value="MFB9096848.1"/>
    <property type="molecule type" value="Genomic_DNA"/>
</dbReference>
<evidence type="ECO:0000313" key="2">
    <source>
        <dbReference type="Proteomes" id="UP001589607"/>
    </source>
</evidence>
<gene>
    <name evidence="1" type="ORF">ACFFVF_10000</name>
</gene>
<name>A0ABV5GN84_9FLAO</name>
<reference evidence="1 2" key="1">
    <citation type="submission" date="2024-09" db="EMBL/GenBank/DDBJ databases">
        <authorList>
            <person name="Sun Q."/>
            <person name="Mori K."/>
        </authorList>
    </citation>
    <scope>NUCLEOTIDE SEQUENCE [LARGE SCALE GENOMIC DNA]</scope>
    <source>
        <strain evidence="1 2">CECT 7955</strain>
    </source>
</reference>
<sequence>MNEFVNKHHFKDDIEGQFINNDILLWREELTCINAEIIFFKKLLKSKKDNKVYAKLIKKLEEKERQNRNLFDNLIVYIRKIDGLKECEDIDCETYYLNDHINFKKDIESFLYQYKKLKRITYLKLNKRDTL</sequence>
<keyword evidence="2" id="KW-1185">Reference proteome</keyword>
<dbReference type="Proteomes" id="UP001589607">
    <property type="component" value="Unassembled WGS sequence"/>
</dbReference>
<accession>A0ABV5GN84</accession>
<organism evidence="1 2">
    <name type="scientific">Flavobacterium jumunjinense</name>
    <dbReference type="NCBI Taxonomy" id="998845"/>
    <lineage>
        <taxon>Bacteria</taxon>
        <taxon>Pseudomonadati</taxon>
        <taxon>Bacteroidota</taxon>
        <taxon>Flavobacteriia</taxon>
        <taxon>Flavobacteriales</taxon>
        <taxon>Flavobacteriaceae</taxon>
        <taxon>Flavobacterium</taxon>
    </lineage>
</organism>